<protein>
    <recommendedName>
        <fullName evidence="3">DUF3319 domain-containing protein</fullName>
    </recommendedName>
</protein>
<evidence type="ECO:0000313" key="2">
    <source>
        <dbReference type="Proteomes" id="UP000838748"/>
    </source>
</evidence>
<name>A0ABM9A097_9VIBR</name>
<evidence type="ECO:0000313" key="1">
    <source>
        <dbReference type="EMBL" id="CAH0536862.1"/>
    </source>
</evidence>
<proteinExistence type="predicted"/>
<accession>A0ABM9A097</accession>
<organism evidence="1 2">
    <name type="scientific">Vibrio marisflavi CECT 7928</name>
    <dbReference type="NCBI Taxonomy" id="634439"/>
    <lineage>
        <taxon>Bacteria</taxon>
        <taxon>Pseudomonadati</taxon>
        <taxon>Pseudomonadota</taxon>
        <taxon>Gammaproteobacteria</taxon>
        <taxon>Vibrionales</taxon>
        <taxon>Vibrionaceae</taxon>
        <taxon>Vibrio</taxon>
    </lineage>
</organism>
<keyword evidence="2" id="KW-1185">Reference proteome</keyword>
<dbReference type="Pfam" id="PF11782">
    <property type="entry name" value="DUF3319"/>
    <property type="match status" value="1"/>
</dbReference>
<sequence>MAITLYRGFNLKTSGDSKQIWQVQIKESTLVGSLNAIKKSVDWYVETNSIIDPREFENVGKRPDTSDKAMQEDFNGFTLKNDTGEANGWYCFFNGRLIKGSRLALERHIQAYLIAKKKAQQQQQQKK</sequence>
<dbReference type="EMBL" id="CAKLDM010000001">
    <property type="protein sequence ID" value="CAH0536862.1"/>
    <property type="molecule type" value="Genomic_DNA"/>
</dbReference>
<gene>
    <name evidence="1" type="ORF">VMF7928_00753</name>
</gene>
<comment type="caution">
    <text evidence="1">The sequence shown here is derived from an EMBL/GenBank/DDBJ whole genome shotgun (WGS) entry which is preliminary data.</text>
</comment>
<reference evidence="1" key="1">
    <citation type="submission" date="2021-11" db="EMBL/GenBank/DDBJ databases">
        <authorList>
            <person name="Rodrigo-Torres L."/>
            <person name="Arahal R. D."/>
            <person name="Lucena T."/>
        </authorList>
    </citation>
    <scope>NUCLEOTIDE SEQUENCE</scope>
    <source>
        <strain evidence="1">CECT 7928</strain>
    </source>
</reference>
<dbReference type="Proteomes" id="UP000838748">
    <property type="component" value="Unassembled WGS sequence"/>
</dbReference>
<dbReference type="RefSeq" id="WP_237360138.1">
    <property type="nucleotide sequence ID" value="NZ_CAKLDM010000001.1"/>
</dbReference>
<dbReference type="InterPro" id="IPR021753">
    <property type="entry name" value="DUF3319"/>
</dbReference>
<evidence type="ECO:0008006" key="3">
    <source>
        <dbReference type="Google" id="ProtNLM"/>
    </source>
</evidence>